<dbReference type="InterPro" id="IPR011600">
    <property type="entry name" value="Pept_C14_caspase"/>
</dbReference>
<dbReference type="Pfam" id="PF00656">
    <property type="entry name" value="Peptidase_C14"/>
    <property type="match status" value="1"/>
</dbReference>
<gene>
    <name evidence="3" type="ORF">AG1IA_06922</name>
</gene>
<dbReference type="Proteomes" id="UP000011668">
    <property type="component" value="Unassembled WGS sequence"/>
</dbReference>
<organism evidence="3 4">
    <name type="scientific">Thanatephorus cucumeris (strain AG1-IA)</name>
    <name type="common">Rice sheath blight fungus</name>
    <name type="synonym">Rhizoctonia solani</name>
    <dbReference type="NCBI Taxonomy" id="983506"/>
    <lineage>
        <taxon>Eukaryota</taxon>
        <taxon>Fungi</taxon>
        <taxon>Dikarya</taxon>
        <taxon>Basidiomycota</taxon>
        <taxon>Agaricomycotina</taxon>
        <taxon>Agaricomycetes</taxon>
        <taxon>Cantharellales</taxon>
        <taxon>Ceratobasidiaceae</taxon>
        <taxon>Rhizoctonia</taxon>
        <taxon>Rhizoctonia solani AG-1</taxon>
    </lineage>
</organism>
<dbReference type="HOGENOM" id="CLU_011935_1_0_1"/>
<keyword evidence="4" id="KW-1185">Reference proteome</keyword>
<evidence type="ECO:0000313" key="4">
    <source>
        <dbReference type="Proteomes" id="UP000011668"/>
    </source>
</evidence>
<sequence length="1011" mass="111839">MAMYPMTLKYEKGARGYHARSCGAWIPYPGYPTPGSIHPEACGGVGRRQMHAYKLYKGHVCFVLVTITTTSPVHLENVTGEYSETVRASIDPSGKKWPTVEIITRPTGAKPPLHALVIGINKYKENVHLVGAVPDALAFKSYLTDDLRVPEEQITLLVDEQATRANIIEALQNIGRPDNGISRDDPIVIYYAGHGGQVDPPPDKAANRLPVQCIIPQDTSKESDVVPIPDFTIGALVHCIAQEKGNNIVSYSPQVGATQNVRFVDKADLPKLPSSLDEDIIQATSSDFQDVLNLPSPEILFGDQDSHVTLAACGYGEAAFEDTVEKRGYFSSALLKLLRSVQIDSLSYRRCIQRLPQLLTRQPQNPVCEGKHADRMFFNARVQGPSACYIPIKPDADGLYLQAGLVHGITPGATYDIHASDVPDPSDPPLATLEVHSVEPFVSHLKGTDVPNLPTVCYGRQADYGPSRTLDIHITQEFADEAVPSDVWARLFRGSLHELVVRPVEPELASVIVSVNSKKETTFTLKNPVLVEHRIETLPSPDYPTIPPEAERVIPVLTSLSQWDWHLRHTPDVRPFHKMIDIEFYQLQMTGEYTDEGNPVLVPEGNNLNADGVADIIANLENYYGFKVVNRSRENLYVSMVDFSGEHPVADTPNPTIPANASLTIGYGSGEQMPLMFALNDDQDIDVNFFKFFVSSHPINSGLLEQGSPFGDERCDPPESKMKELFEKDALWDALTISVVQRAHPKEEDPVRIPPPDSTTTEPPAEPEPTTEPTTEPTPAPAPDPDPAAGPGTGIPFTGRSEEPLQVQARSAAVVNGAWFRTPALTKELIASIRGMMLRTFSKQQVPAGATETEQTGAYYEISVIGNDDLPKLLSDETEMIYRSHSAPSDSEYKWENGVAFDESHELWSKLEPGDCFEVMVVARGRGWVNDADRGHLIFWELDFIEQAKRRTQGRIVAYGQKSDNSNLTQYTSQTISIRVFRLSSENRTTPFYVSFTNNPQCRHQLSRECT</sequence>
<evidence type="ECO:0000313" key="3">
    <source>
        <dbReference type="EMBL" id="ELU39060.1"/>
    </source>
</evidence>
<comment type="caution">
    <text evidence="3">The sequence shown here is derived from an EMBL/GenBank/DDBJ whole genome shotgun (WGS) entry which is preliminary data.</text>
</comment>
<dbReference type="Gene3D" id="3.40.50.1460">
    <property type="match status" value="1"/>
</dbReference>
<feature type="domain" description="Peptidase C14 caspase" evidence="2">
    <location>
        <begin position="114"/>
        <end position="372"/>
    </location>
</feature>
<dbReference type="OrthoDB" id="3223806at2759"/>
<name>L8WM80_THACA</name>
<reference evidence="3 4" key="1">
    <citation type="journal article" date="2013" name="Nat. Commun.">
        <title>The evolution and pathogenic mechanisms of the rice sheath blight pathogen.</title>
        <authorList>
            <person name="Zheng A."/>
            <person name="Lin R."/>
            <person name="Xu L."/>
            <person name="Qin P."/>
            <person name="Tang C."/>
            <person name="Ai P."/>
            <person name="Zhang D."/>
            <person name="Liu Y."/>
            <person name="Sun Z."/>
            <person name="Feng H."/>
            <person name="Wang Y."/>
            <person name="Chen Y."/>
            <person name="Liang X."/>
            <person name="Fu R."/>
            <person name="Li Q."/>
            <person name="Zhang J."/>
            <person name="Yu X."/>
            <person name="Xie Z."/>
            <person name="Ding L."/>
            <person name="Guan P."/>
            <person name="Tang J."/>
            <person name="Liang Y."/>
            <person name="Wang S."/>
            <person name="Deng Q."/>
            <person name="Li S."/>
            <person name="Zhu J."/>
            <person name="Wang L."/>
            <person name="Liu H."/>
            <person name="Li P."/>
        </authorList>
    </citation>
    <scope>NUCLEOTIDE SEQUENCE [LARGE SCALE GENOMIC DNA]</scope>
    <source>
        <strain evidence="4">AG-1 IA</strain>
    </source>
</reference>
<feature type="region of interest" description="Disordered" evidence="1">
    <location>
        <begin position="741"/>
        <end position="800"/>
    </location>
</feature>
<feature type="compositionally biased region" description="Pro residues" evidence="1">
    <location>
        <begin position="776"/>
        <end position="788"/>
    </location>
</feature>
<dbReference type="EMBL" id="AFRT01001943">
    <property type="protein sequence ID" value="ELU39060.1"/>
    <property type="molecule type" value="Genomic_DNA"/>
</dbReference>
<evidence type="ECO:0000256" key="1">
    <source>
        <dbReference type="SAM" id="MobiDB-lite"/>
    </source>
</evidence>
<accession>L8WM80</accession>
<dbReference type="GO" id="GO:0004197">
    <property type="term" value="F:cysteine-type endopeptidase activity"/>
    <property type="evidence" value="ECO:0007669"/>
    <property type="project" value="InterPro"/>
</dbReference>
<dbReference type="AlphaFoldDB" id="L8WM80"/>
<evidence type="ECO:0000259" key="2">
    <source>
        <dbReference type="Pfam" id="PF00656"/>
    </source>
</evidence>
<protein>
    <submittedName>
        <fullName evidence="3">Mycorrhiza-upregulated peptidase C14</fullName>
    </submittedName>
</protein>
<dbReference type="GO" id="GO:0006508">
    <property type="term" value="P:proteolysis"/>
    <property type="evidence" value="ECO:0007669"/>
    <property type="project" value="InterPro"/>
</dbReference>
<proteinExistence type="predicted"/>